<keyword evidence="6 9" id="KW-0489">Methyltransferase</keyword>
<dbReference type="OrthoDB" id="9778208at2"/>
<dbReference type="EMBL" id="FUKI01000094">
    <property type="protein sequence ID" value="SJM91658.1"/>
    <property type="molecule type" value="Genomic_DNA"/>
</dbReference>
<evidence type="ECO:0000256" key="3">
    <source>
        <dbReference type="ARBA" id="ARBA00008145"/>
    </source>
</evidence>
<organism evidence="10 11">
    <name type="scientific">Crenothrix polyspora</name>
    <dbReference type="NCBI Taxonomy" id="360316"/>
    <lineage>
        <taxon>Bacteria</taxon>
        <taxon>Pseudomonadati</taxon>
        <taxon>Pseudomonadota</taxon>
        <taxon>Gammaproteobacteria</taxon>
        <taxon>Methylococcales</taxon>
        <taxon>Crenotrichaceae</taxon>
        <taxon>Crenothrix</taxon>
    </lineage>
</organism>
<sequence>MTPEFWLQNWQDNKIGFHQQQINSHLITFWQHLNLTPNCRVFVPLCGKSLDLLWLQQQGHSVVGVEISELAVRDFFTENGLNPNSFEQDCFHCHKTEHLTLLQGDFFDLTPHHVKNVEGVFDRASLVALPIELRQQYAQHLKSILPNTAKILLVTFEYDQIEMTGPPFSVSEAEIHALYQDNYGIDLLLNQDVLDIYPQFKTAGLTNLQEKVYLLTPY</sequence>
<evidence type="ECO:0000313" key="11">
    <source>
        <dbReference type="Proteomes" id="UP000195667"/>
    </source>
</evidence>
<keyword evidence="8 9" id="KW-0949">S-adenosyl-L-methionine</keyword>
<evidence type="ECO:0000256" key="5">
    <source>
        <dbReference type="ARBA" id="ARBA00022490"/>
    </source>
</evidence>
<feature type="binding site" evidence="9">
    <location>
        <position position="66"/>
    </location>
    <ligand>
        <name>S-adenosyl-L-methionine</name>
        <dbReference type="ChEBI" id="CHEBI:59789"/>
    </ligand>
</feature>
<dbReference type="PANTHER" id="PTHR10259:SF11">
    <property type="entry name" value="THIOPURINE S-METHYLTRANSFERASE"/>
    <property type="match status" value="1"/>
</dbReference>
<dbReference type="FunFam" id="3.40.50.150:FF:000101">
    <property type="entry name" value="Thiopurine S-methyltransferase"/>
    <property type="match status" value="1"/>
</dbReference>
<evidence type="ECO:0000256" key="1">
    <source>
        <dbReference type="ARBA" id="ARBA00000903"/>
    </source>
</evidence>
<keyword evidence="7 9" id="KW-0808">Transferase</keyword>
<dbReference type="PROSITE" id="PS51585">
    <property type="entry name" value="SAM_MT_TPMT"/>
    <property type="match status" value="1"/>
</dbReference>
<dbReference type="GO" id="GO:0032259">
    <property type="term" value="P:methylation"/>
    <property type="evidence" value="ECO:0007669"/>
    <property type="project" value="UniProtKB-KW"/>
</dbReference>
<dbReference type="InterPro" id="IPR025835">
    <property type="entry name" value="Thiopurine_S-MeTrfase"/>
</dbReference>
<accession>A0A1R4H5V7</accession>
<evidence type="ECO:0000256" key="8">
    <source>
        <dbReference type="ARBA" id="ARBA00022691"/>
    </source>
</evidence>
<feature type="binding site" evidence="9">
    <location>
        <position position="123"/>
    </location>
    <ligand>
        <name>S-adenosyl-L-methionine</name>
        <dbReference type="ChEBI" id="CHEBI:59789"/>
    </ligand>
</feature>
<keyword evidence="5 9" id="KW-0963">Cytoplasm</keyword>
<dbReference type="EC" id="2.1.1.67" evidence="4 9"/>
<keyword evidence="11" id="KW-1185">Reference proteome</keyword>
<comment type="catalytic activity">
    <reaction evidence="1 9">
        <text>S-adenosyl-L-methionine + a thiopurine = S-adenosyl-L-homocysteine + a thiopurine S-methylether.</text>
        <dbReference type="EC" id="2.1.1.67"/>
    </reaction>
</comment>
<evidence type="ECO:0000313" key="10">
    <source>
        <dbReference type="EMBL" id="SJM91658.1"/>
    </source>
</evidence>
<comment type="similarity">
    <text evidence="3 9">Belongs to the class I-like SAM-binding methyltransferase superfamily. TPMT family.</text>
</comment>
<dbReference type="Pfam" id="PF05724">
    <property type="entry name" value="TPMT"/>
    <property type="match status" value="1"/>
</dbReference>
<dbReference type="Gene3D" id="3.40.50.150">
    <property type="entry name" value="Vaccinia Virus protein VP39"/>
    <property type="match status" value="1"/>
</dbReference>
<dbReference type="InterPro" id="IPR008854">
    <property type="entry name" value="TPMT"/>
</dbReference>
<dbReference type="HAMAP" id="MF_00812">
    <property type="entry name" value="Thiopur_methtran"/>
    <property type="match status" value="1"/>
</dbReference>
<dbReference type="SUPFAM" id="SSF53335">
    <property type="entry name" value="S-adenosyl-L-methionine-dependent methyltransferases"/>
    <property type="match status" value="1"/>
</dbReference>
<protein>
    <recommendedName>
        <fullName evidence="4 9">Thiopurine S-methyltransferase</fullName>
        <ecNumber evidence="4 9">2.1.1.67</ecNumber>
    </recommendedName>
    <alternativeName>
        <fullName evidence="9">Thiopurine methyltransferase</fullName>
    </alternativeName>
</protein>
<dbReference type="PANTHER" id="PTHR10259">
    <property type="entry name" value="THIOPURINE S-METHYLTRANSFERASE"/>
    <property type="match status" value="1"/>
</dbReference>
<evidence type="ECO:0000256" key="7">
    <source>
        <dbReference type="ARBA" id="ARBA00022679"/>
    </source>
</evidence>
<evidence type="ECO:0000256" key="4">
    <source>
        <dbReference type="ARBA" id="ARBA00011905"/>
    </source>
</evidence>
<feature type="binding site" evidence="9">
    <location>
        <position position="45"/>
    </location>
    <ligand>
        <name>S-adenosyl-L-methionine</name>
        <dbReference type="ChEBI" id="CHEBI:59789"/>
    </ligand>
</feature>
<dbReference type="GO" id="GO:0005737">
    <property type="term" value="C:cytoplasm"/>
    <property type="evidence" value="ECO:0007669"/>
    <property type="project" value="UniProtKB-SubCell"/>
</dbReference>
<dbReference type="RefSeq" id="WP_087143046.1">
    <property type="nucleotide sequence ID" value="NZ_FUKI01000094.1"/>
</dbReference>
<evidence type="ECO:0000256" key="6">
    <source>
        <dbReference type="ARBA" id="ARBA00022603"/>
    </source>
</evidence>
<dbReference type="Proteomes" id="UP000195667">
    <property type="component" value="Unassembled WGS sequence"/>
</dbReference>
<feature type="binding site" evidence="9">
    <location>
        <position position="10"/>
    </location>
    <ligand>
        <name>S-adenosyl-L-methionine</name>
        <dbReference type="ChEBI" id="CHEBI:59789"/>
    </ligand>
</feature>
<dbReference type="NCBIfam" id="NF009732">
    <property type="entry name" value="PRK13255.1"/>
    <property type="match status" value="1"/>
</dbReference>
<dbReference type="AlphaFoldDB" id="A0A1R4H5V7"/>
<dbReference type="NCBIfam" id="TIGR03840">
    <property type="entry name" value="TMPT_Se_Te"/>
    <property type="match status" value="1"/>
</dbReference>
<dbReference type="InterPro" id="IPR029063">
    <property type="entry name" value="SAM-dependent_MTases_sf"/>
</dbReference>
<dbReference type="GO" id="GO:0010038">
    <property type="term" value="P:response to metal ion"/>
    <property type="evidence" value="ECO:0007669"/>
    <property type="project" value="InterPro"/>
</dbReference>
<evidence type="ECO:0000256" key="9">
    <source>
        <dbReference type="HAMAP-Rule" id="MF_00812"/>
    </source>
</evidence>
<name>A0A1R4H5V7_9GAMM</name>
<dbReference type="GO" id="GO:0008119">
    <property type="term" value="F:thiopurine S-methyltransferase activity"/>
    <property type="evidence" value="ECO:0007669"/>
    <property type="project" value="UniProtKB-UniRule"/>
</dbReference>
<dbReference type="InterPro" id="IPR022474">
    <property type="entry name" value="Thiopur_S-MeTfrase_Se/Te_detox"/>
</dbReference>
<comment type="subcellular location">
    <subcellularLocation>
        <location evidence="2 9">Cytoplasm</location>
    </subcellularLocation>
</comment>
<proteinExistence type="inferred from homology"/>
<dbReference type="PIRSF" id="PIRSF023956">
    <property type="entry name" value="Thiopurine_S-methyltransferase"/>
    <property type="match status" value="1"/>
</dbReference>
<gene>
    <name evidence="9 10" type="primary">tpm</name>
    <name evidence="10" type="ORF">CRENPOLYSF1_200024</name>
</gene>
<evidence type="ECO:0000256" key="2">
    <source>
        <dbReference type="ARBA" id="ARBA00004496"/>
    </source>
</evidence>
<reference evidence="11" key="1">
    <citation type="submission" date="2017-02" db="EMBL/GenBank/DDBJ databases">
        <authorList>
            <person name="Daims H."/>
        </authorList>
    </citation>
    <scope>NUCLEOTIDE SEQUENCE [LARGE SCALE GENOMIC DNA]</scope>
</reference>